<keyword evidence="3" id="KW-1185">Reference proteome</keyword>
<proteinExistence type="inferred from homology"/>
<evidence type="ECO:0000256" key="1">
    <source>
        <dbReference type="ARBA" id="ARBA00038362"/>
    </source>
</evidence>
<reference evidence="2 3" key="1">
    <citation type="journal article" date="2024" name="G3 (Bethesda)">
        <title>Genome assembly of Hibiscus sabdariffa L. provides insights into metabolisms of medicinal natural products.</title>
        <authorList>
            <person name="Kim T."/>
        </authorList>
    </citation>
    <scope>NUCLEOTIDE SEQUENCE [LARGE SCALE GENOMIC DNA]</scope>
    <source>
        <strain evidence="2">TK-2024</strain>
        <tissue evidence="2">Old leaves</tissue>
    </source>
</reference>
<dbReference type="PANTHER" id="PTHR48100:SF1">
    <property type="entry name" value="HISTIDINE PHOSPHATASE FAMILY PROTEIN-RELATED"/>
    <property type="match status" value="1"/>
</dbReference>
<dbReference type="EMBL" id="JBBPBN010000015">
    <property type="protein sequence ID" value="KAK9023840.1"/>
    <property type="molecule type" value="Genomic_DNA"/>
</dbReference>
<dbReference type="Gene3D" id="3.40.50.1240">
    <property type="entry name" value="Phosphoglycerate mutase-like"/>
    <property type="match status" value="1"/>
</dbReference>
<dbReference type="InterPro" id="IPR050275">
    <property type="entry name" value="PGM_Phosphatase"/>
</dbReference>
<dbReference type="InterPro" id="IPR013078">
    <property type="entry name" value="His_Pase_superF_clade-1"/>
</dbReference>
<dbReference type="SMART" id="SM00855">
    <property type="entry name" value="PGAM"/>
    <property type="match status" value="1"/>
</dbReference>
<dbReference type="InterPro" id="IPR029033">
    <property type="entry name" value="His_PPase_superfam"/>
</dbReference>
<sequence>MKNCEILDEIVSFCLVDSEMDGSNIPGLYPLHRCKTLHLVRHAEGIHNAAGEKDYAAYSSEQNFDSQLTTLGWQQVDNLRKRVQETGLSKKIDLVVVSPLLRAMQTAVGVFGGEGHKQGIDDGHGLPLMVADAAESHRPEISSQNCPPFLAVELCRERFGAHPCDRRRSISYYRSIFPAIDFSLIESDEDVLWKAEGREPIEEVTIRGMKFFTWLFSRKEKEIAIVTHRGFLYNTLAAFGGDCHPSLKTELCKQ</sequence>
<evidence type="ECO:0000313" key="2">
    <source>
        <dbReference type="EMBL" id="KAK9023840.1"/>
    </source>
</evidence>
<dbReference type="Pfam" id="PF00300">
    <property type="entry name" value="His_Phos_1"/>
    <property type="match status" value="1"/>
</dbReference>
<gene>
    <name evidence="2" type="ORF">V6N11_004037</name>
</gene>
<name>A0ABR2SFH7_9ROSI</name>
<protein>
    <recommendedName>
        <fullName evidence="4">Phosphoglycerate mutase-like protein 1</fullName>
    </recommendedName>
</protein>
<comment type="similarity">
    <text evidence="1">Belongs to the phosphoglycerate mutase family.</text>
</comment>
<organism evidence="2 3">
    <name type="scientific">Hibiscus sabdariffa</name>
    <name type="common">roselle</name>
    <dbReference type="NCBI Taxonomy" id="183260"/>
    <lineage>
        <taxon>Eukaryota</taxon>
        <taxon>Viridiplantae</taxon>
        <taxon>Streptophyta</taxon>
        <taxon>Embryophyta</taxon>
        <taxon>Tracheophyta</taxon>
        <taxon>Spermatophyta</taxon>
        <taxon>Magnoliopsida</taxon>
        <taxon>eudicotyledons</taxon>
        <taxon>Gunneridae</taxon>
        <taxon>Pentapetalae</taxon>
        <taxon>rosids</taxon>
        <taxon>malvids</taxon>
        <taxon>Malvales</taxon>
        <taxon>Malvaceae</taxon>
        <taxon>Malvoideae</taxon>
        <taxon>Hibiscus</taxon>
    </lineage>
</organism>
<evidence type="ECO:0000313" key="3">
    <source>
        <dbReference type="Proteomes" id="UP001396334"/>
    </source>
</evidence>
<comment type="caution">
    <text evidence="2">The sequence shown here is derived from an EMBL/GenBank/DDBJ whole genome shotgun (WGS) entry which is preliminary data.</text>
</comment>
<evidence type="ECO:0008006" key="4">
    <source>
        <dbReference type="Google" id="ProtNLM"/>
    </source>
</evidence>
<dbReference type="Proteomes" id="UP001396334">
    <property type="component" value="Unassembled WGS sequence"/>
</dbReference>
<accession>A0ABR2SFH7</accession>
<dbReference type="PANTHER" id="PTHR48100">
    <property type="entry name" value="BROAD-SPECIFICITY PHOSPHATASE YOR283W-RELATED"/>
    <property type="match status" value="1"/>
</dbReference>
<dbReference type="SUPFAM" id="SSF53254">
    <property type="entry name" value="Phosphoglycerate mutase-like"/>
    <property type="match status" value="1"/>
</dbReference>
<dbReference type="CDD" id="cd07067">
    <property type="entry name" value="HP_PGM_like"/>
    <property type="match status" value="1"/>
</dbReference>